<dbReference type="InterPro" id="IPR006162">
    <property type="entry name" value="Ppantetheine_attach_site"/>
</dbReference>
<evidence type="ECO:0000256" key="12">
    <source>
        <dbReference type="ARBA" id="ARBA00023128"/>
    </source>
</evidence>
<dbReference type="FunCoup" id="A0A151Z9V3">
    <property type="interactions" value="173"/>
</dbReference>
<keyword evidence="4" id="KW-0813">Transport</keyword>
<evidence type="ECO:0000256" key="9">
    <source>
        <dbReference type="ARBA" id="ARBA00022946"/>
    </source>
</evidence>
<keyword evidence="7" id="KW-0597">Phosphoprotein</keyword>
<evidence type="ECO:0000256" key="1">
    <source>
        <dbReference type="ARBA" id="ARBA00004173"/>
    </source>
</evidence>
<accession>A0A151Z9V3</accession>
<keyword evidence="8" id="KW-0276">Fatty acid metabolism</keyword>
<dbReference type="FunFam" id="1.10.1200.10:FF:000003">
    <property type="entry name" value="Acyl carrier protein"/>
    <property type="match status" value="1"/>
</dbReference>
<keyword evidence="9" id="KW-0809">Transit peptide</keyword>
<dbReference type="Pfam" id="PF00550">
    <property type="entry name" value="PP-binding"/>
    <property type="match status" value="1"/>
</dbReference>
<dbReference type="HAMAP" id="MF_01217">
    <property type="entry name" value="Acyl_carrier"/>
    <property type="match status" value="1"/>
</dbReference>
<comment type="function">
    <text evidence="14">Carrier of the growing fatty acid chain in fatty acid biosynthesis.</text>
</comment>
<keyword evidence="12" id="KW-0496">Mitochondrion</keyword>
<reference evidence="16 17" key="1">
    <citation type="submission" date="2015-12" db="EMBL/GenBank/DDBJ databases">
        <title>Dictyostelia acquired genes for synthesis and detection of signals that induce cell-type specialization by lateral gene transfer from prokaryotes.</title>
        <authorList>
            <person name="Gloeckner G."/>
            <person name="Schaap P."/>
        </authorList>
    </citation>
    <scope>NUCLEOTIDE SEQUENCE [LARGE SCALE GENOMIC DNA]</scope>
    <source>
        <strain evidence="16 17">TK</strain>
    </source>
</reference>
<comment type="similarity">
    <text evidence="3">Belongs to the acyl carrier protein (ACP) family.</text>
</comment>
<evidence type="ECO:0000256" key="7">
    <source>
        <dbReference type="ARBA" id="ARBA00022553"/>
    </source>
</evidence>
<comment type="pathway">
    <text evidence="2">Lipid metabolism; fatty acid biosynthesis.</text>
</comment>
<feature type="domain" description="Carrier" evidence="15">
    <location>
        <begin position="37"/>
        <end position="111"/>
    </location>
</feature>
<dbReference type="GO" id="GO:0000036">
    <property type="term" value="F:acyl carrier activity"/>
    <property type="evidence" value="ECO:0007669"/>
    <property type="project" value="TreeGrafter"/>
</dbReference>
<dbReference type="PROSITE" id="PS00012">
    <property type="entry name" value="PHOSPHOPANTETHEINE"/>
    <property type="match status" value="1"/>
</dbReference>
<evidence type="ECO:0000256" key="11">
    <source>
        <dbReference type="ARBA" id="ARBA00023098"/>
    </source>
</evidence>
<dbReference type="OrthoDB" id="448946at2759"/>
<evidence type="ECO:0000256" key="2">
    <source>
        <dbReference type="ARBA" id="ARBA00005194"/>
    </source>
</evidence>
<evidence type="ECO:0000256" key="5">
    <source>
        <dbReference type="ARBA" id="ARBA00022450"/>
    </source>
</evidence>
<dbReference type="PANTHER" id="PTHR20863:SF28">
    <property type="entry name" value="ACYL CARRIER PROTEIN, MITOCHONDRIAL"/>
    <property type="match status" value="1"/>
</dbReference>
<dbReference type="InterPro" id="IPR003231">
    <property type="entry name" value="ACP"/>
</dbReference>
<protein>
    <recommendedName>
        <fullName evidence="14">Acyl carrier protein</fullName>
    </recommendedName>
</protein>
<evidence type="ECO:0000256" key="6">
    <source>
        <dbReference type="ARBA" id="ARBA00022516"/>
    </source>
</evidence>
<dbReference type="InterPro" id="IPR036736">
    <property type="entry name" value="ACP-like_sf"/>
</dbReference>
<dbReference type="InParanoid" id="A0A151Z9V3"/>
<keyword evidence="17" id="KW-1185">Reference proteome</keyword>
<keyword evidence="6 14" id="KW-0444">Lipid biosynthesis</keyword>
<dbReference type="OMA" id="RFKTPRD"/>
<evidence type="ECO:0000256" key="4">
    <source>
        <dbReference type="ARBA" id="ARBA00022448"/>
    </source>
</evidence>
<evidence type="ECO:0000313" key="17">
    <source>
        <dbReference type="Proteomes" id="UP000076078"/>
    </source>
</evidence>
<proteinExistence type="inferred from homology"/>
<keyword evidence="10" id="KW-0249">Electron transport</keyword>
<dbReference type="EMBL" id="LODT01000037">
    <property type="protein sequence ID" value="KYQ90731.1"/>
    <property type="molecule type" value="Genomic_DNA"/>
</dbReference>
<dbReference type="PROSITE" id="PS50075">
    <property type="entry name" value="CARRIER"/>
    <property type="match status" value="1"/>
</dbReference>
<comment type="subcellular location">
    <subcellularLocation>
        <location evidence="1">Mitochondrion</location>
    </subcellularLocation>
</comment>
<dbReference type="Gene3D" id="1.10.1200.10">
    <property type="entry name" value="ACP-like"/>
    <property type="match status" value="1"/>
</dbReference>
<name>A0A151Z9V3_TIELA</name>
<comment type="caution">
    <text evidence="16">The sequence shown here is derived from an EMBL/GenBank/DDBJ whole genome shotgun (WGS) entry which is preliminary data.</text>
</comment>
<dbReference type="SUPFAM" id="SSF47336">
    <property type="entry name" value="ACP-like"/>
    <property type="match status" value="1"/>
</dbReference>
<keyword evidence="5 14" id="KW-0596">Phosphopantetheine</keyword>
<dbReference type="PANTHER" id="PTHR20863">
    <property type="entry name" value="ACYL CARRIER PROTEIN"/>
    <property type="match status" value="1"/>
</dbReference>
<dbReference type="AlphaFoldDB" id="A0A151Z9V3"/>
<evidence type="ECO:0000256" key="14">
    <source>
        <dbReference type="RuleBase" id="RU000722"/>
    </source>
</evidence>
<evidence type="ECO:0000256" key="10">
    <source>
        <dbReference type="ARBA" id="ARBA00022982"/>
    </source>
</evidence>
<dbReference type="Proteomes" id="UP000076078">
    <property type="component" value="Unassembled WGS sequence"/>
</dbReference>
<keyword evidence="11" id="KW-0443">Lipid metabolism</keyword>
<dbReference type="GO" id="GO:0005739">
    <property type="term" value="C:mitochondrion"/>
    <property type="evidence" value="ECO:0007669"/>
    <property type="project" value="UniProtKB-SubCell"/>
</dbReference>
<organism evidence="16 17">
    <name type="scientific">Tieghemostelium lacteum</name>
    <name type="common">Slime mold</name>
    <name type="synonym">Dictyostelium lacteum</name>
    <dbReference type="NCBI Taxonomy" id="361077"/>
    <lineage>
        <taxon>Eukaryota</taxon>
        <taxon>Amoebozoa</taxon>
        <taxon>Evosea</taxon>
        <taxon>Eumycetozoa</taxon>
        <taxon>Dictyostelia</taxon>
        <taxon>Dictyosteliales</taxon>
        <taxon>Raperosteliaceae</taxon>
        <taxon>Tieghemostelium</taxon>
    </lineage>
</organism>
<evidence type="ECO:0000313" key="16">
    <source>
        <dbReference type="EMBL" id="KYQ90731.1"/>
    </source>
</evidence>
<dbReference type="InterPro" id="IPR009081">
    <property type="entry name" value="PP-bd_ACP"/>
</dbReference>
<evidence type="ECO:0000259" key="15">
    <source>
        <dbReference type="PROSITE" id="PS50075"/>
    </source>
</evidence>
<dbReference type="STRING" id="361077.A0A151Z9V3"/>
<sequence>MLRSLSKVLNSNMFRPTTSMNGYLYRNYGSDARLGDKEITDRVIEIVSNYDKVLGKTVSPSTTFKELGLDSLDAADVLVAVEEDFGIEIPDEEADRISSLKETIDFIKKTPTAK</sequence>
<evidence type="ECO:0000256" key="3">
    <source>
        <dbReference type="ARBA" id="ARBA00010930"/>
    </source>
</evidence>
<gene>
    <name evidence="16" type="ORF">DLAC_09368</name>
</gene>
<evidence type="ECO:0000256" key="8">
    <source>
        <dbReference type="ARBA" id="ARBA00022832"/>
    </source>
</evidence>
<keyword evidence="13 14" id="KW-0275">Fatty acid biosynthesis</keyword>
<dbReference type="GO" id="GO:0000035">
    <property type="term" value="F:acyl binding"/>
    <property type="evidence" value="ECO:0007669"/>
    <property type="project" value="TreeGrafter"/>
</dbReference>
<evidence type="ECO:0000256" key="13">
    <source>
        <dbReference type="ARBA" id="ARBA00023160"/>
    </source>
</evidence>